<dbReference type="SUPFAM" id="SSF158446">
    <property type="entry name" value="IVS-encoded protein-like"/>
    <property type="match status" value="1"/>
</dbReference>
<organism evidence="1 2">
    <name type="scientific">Salinibacter ruber</name>
    <dbReference type="NCBI Taxonomy" id="146919"/>
    <lineage>
        <taxon>Bacteria</taxon>
        <taxon>Pseudomonadati</taxon>
        <taxon>Rhodothermota</taxon>
        <taxon>Rhodothermia</taxon>
        <taxon>Rhodothermales</taxon>
        <taxon>Salinibacteraceae</taxon>
        <taxon>Salinibacter</taxon>
    </lineage>
</organism>
<evidence type="ECO:0000313" key="1">
    <source>
        <dbReference type="EMBL" id="MCS3678782.1"/>
    </source>
</evidence>
<protein>
    <submittedName>
        <fullName evidence="1">Four helix bundle protein</fullName>
    </submittedName>
</protein>
<dbReference type="Proteomes" id="UP001155027">
    <property type="component" value="Unassembled WGS sequence"/>
</dbReference>
<dbReference type="CDD" id="cd16377">
    <property type="entry name" value="23S_rRNA_IVP_like"/>
    <property type="match status" value="1"/>
</dbReference>
<sequence>MAERFEDLRAWQTARTLTNEVYVETGREEFEDDLVLKDQVRRAAISVMSNIAEGFESRTRPQFINYLGQAKASAGEVRSQFVVARDQEYVTQKDFEAVFDLAEKVSRQLYHLIQHLEQSGESDRVHELPAEYISH</sequence>
<accession>A0A9X2TH29</accession>
<dbReference type="PANTHER" id="PTHR38471:SF2">
    <property type="entry name" value="FOUR HELIX BUNDLE PROTEIN"/>
    <property type="match status" value="1"/>
</dbReference>
<dbReference type="NCBIfam" id="TIGR02436">
    <property type="entry name" value="four helix bundle protein"/>
    <property type="match status" value="1"/>
</dbReference>
<dbReference type="PANTHER" id="PTHR38471">
    <property type="entry name" value="FOUR HELIX BUNDLE PROTEIN"/>
    <property type="match status" value="1"/>
</dbReference>
<dbReference type="RefSeq" id="WP_259080824.1">
    <property type="nucleotide sequence ID" value="NZ_JANUAU010000009.1"/>
</dbReference>
<name>A0A9X2TH29_9BACT</name>
<evidence type="ECO:0000313" key="2">
    <source>
        <dbReference type="Proteomes" id="UP001155027"/>
    </source>
</evidence>
<reference evidence="1" key="1">
    <citation type="submission" date="2022-08" db="EMBL/GenBank/DDBJ databases">
        <title>Genomic Encyclopedia of Type Strains, Phase V (KMG-V): Genome sequencing to study the core and pangenomes of soil and plant-associated prokaryotes.</title>
        <authorList>
            <person name="Whitman W."/>
        </authorList>
    </citation>
    <scope>NUCLEOTIDE SEQUENCE</scope>
    <source>
        <strain evidence="1">0</strain>
    </source>
</reference>
<dbReference type="EMBL" id="JANUAU010000009">
    <property type="protein sequence ID" value="MCS3678782.1"/>
    <property type="molecule type" value="Genomic_DNA"/>
</dbReference>
<dbReference type="AlphaFoldDB" id="A0A9X2TH29"/>
<dbReference type="Pfam" id="PF05635">
    <property type="entry name" value="23S_rRNA_IVP"/>
    <property type="match status" value="1"/>
</dbReference>
<proteinExistence type="predicted"/>
<dbReference type="Gene3D" id="1.20.1440.60">
    <property type="entry name" value="23S rRNA-intervening sequence"/>
    <property type="match status" value="1"/>
</dbReference>
<dbReference type="InterPro" id="IPR012657">
    <property type="entry name" value="23S_rRNA-intervening_sequence"/>
</dbReference>
<dbReference type="InterPro" id="IPR036583">
    <property type="entry name" value="23S_rRNA_IVS_sf"/>
</dbReference>
<gene>
    <name evidence="1" type="ORF">GGP71_002723</name>
</gene>
<comment type="caution">
    <text evidence="1">The sequence shown here is derived from an EMBL/GenBank/DDBJ whole genome shotgun (WGS) entry which is preliminary data.</text>
</comment>